<gene>
    <name evidence="5" type="ordered locus">MCA1993</name>
</gene>
<protein>
    <submittedName>
        <fullName evidence="5">Deoxyribonuclease, TatD family</fullName>
    </submittedName>
</protein>
<sequence>MNRISRPIPCKLCRQRPASPLASNPMFIDSHAHLDRLDLKPFGGDFSRFMEAAGAEGVDRMLCVAINLDDYPAMRRLVEPYPNVCVSVGVHPNETDTEEPSAERLAALADDDRVVAIGETGLDYFRSAGDLAWQQERFRIHIRAAKLIGKPLIVHTRDSRSDTLRILAEEEAGEVGGVFHCFTEDWDTARRALDLNFSISFSGIVTFRTAETIQDVARRVPDERYLIETDSPYLAPVPLRGKPNYPQHVRHVAGMIAELRGASLGEVADRTTRNYYTLFGNG</sequence>
<dbReference type="FunFam" id="3.20.20.140:FF:000005">
    <property type="entry name" value="TatD family hydrolase"/>
    <property type="match status" value="1"/>
</dbReference>
<keyword evidence="3" id="KW-0378">Hydrolase</keyword>
<organism evidence="5 6">
    <name type="scientific">Methylococcus capsulatus (strain ATCC 33009 / NCIMB 11132 / Bath)</name>
    <dbReference type="NCBI Taxonomy" id="243233"/>
    <lineage>
        <taxon>Bacteria</taxon>
        <taxon>Pseudomonadati</taxon>
        <taxon>Pseudomonadota</taxon>
        <taxon>Gammaproteobacteria</taxon>
        <taxon>Methylococcales</taxon>
        <taxon>Methylococcaceae</taxon>
        <taxon>Methylococcus</taxon>
    </lineage>
</organism>
<dbReference type="KEGG" id="mca:MCA1993"/>
<dbReference type="PROSITE" id="PS01137">
    <property type="entry name" value="TATD_1"/>
    <property type="match status" value="1"/>
</dbReference>
<evidence type="ECO:0000256" key="1">
    <source>
        <dbReference type="ARBA" id="ARBA00009275"/>
    </source>
</evidence>
<dbReference type="STRING" id="243233.MCA1993"/>
<dbReference type="PANTHER" id="PTHR46124:SF2">
    <property type="entry name" value="D-AMINOACYL-TRNA DEACYLASE"/>
    <property type="match status" value="1"/>
</dbReference>
<dbReference type="Pfam" id="PF01026">
    <property type="entry name" value="TatD_DNase"/>
    <property type="match status" value="1"/>
</dbReference>
<reference evidence="5 6" key="1">
    <citation type="journal article" date="2004" name="PLoS Biol.">
        <title>Genomic insights into methanotrophy: the complete genome sequence of Methylococcus capsulatus (Bath).</title>
        <authorList>
            <person name="Ward N.L."/>
            <person name="Larsen O."/>
            <person name="Sakwa J."/>
            <person name="Bruseth L."/>
            <person name="Khouri H.M."/>
            <person name="Durkin A.S."/>
            <person name="Dimitrov G."/>
            <person name="Jiang L."/>
            <person name="Scanlan D."/>
            <person name="Kang K.H."/>
            <person name="Lewis M.R."/>
            <person name="Nelson K.E."/>
            <person name="Methe B.A."/>
            <person name="Wu M."/>
            <person name="Heidelberg J.F."/>
            <person name="Paulsen I.T."/>
            <person name="Fouts D.E."/>
            <person name="Ravel J."/>
            <person name="Tettelin H."/>
            <person name="Ren Q."/>
            <person name="Read T.D."/>
            <person name="DeBoy R.T."/>
            <person name="Seshadri R."/>
            <person name="Salzberg S.L."/>
            <person name="Jensen H.B."/>
            <person name="Birkeland N.K."/>
            <person name="Nelson W.C."/>
            <person name="Dodson R.J."/>
            <person name="Grindhaug S.H."/>
            <person name="Holt I.E."/>
            <person name="Eidhammer I."/>
            <person name="Jonasen I."/>
            <person name="Vanaken S."/>
            <person name="Utterback T.R."/>
            <person name="Feldblyum T.V."/>
            <person name="Fraser C.M."/>
            <person name="Lillehaug J.R."/>
            <person name="Eisen J.A."/>
        </authorList>
    </citation>
    <scope>NUCLEOTIDE SEQUENCE [LARGE SCALE GENOMIC DNA]</scope>
    <source>
        <strain evidence="6">ATCC 33009 / NCIMB 11132 / Bath</strain>
    </source>
</reference>
<dbReference type="SUPFAM" id="SSF51556">
    <property type="entry name" value="Metallo-dependent hydrolases"/>
    <property type="match status" value="1"/>
</dbReference>
<dbReference type="CDD" id="cd01310">
    <property type="entry name" value="TatD_DNAse"/>
    <property type="match status" value="1"/>
</dbReference>
<evidence type="ECO:0000313" key="5">
    <source>
        <dbReference type="EMBL" id="AAU91803.1"/>
    </source>
</evidence>
<dbReference type="HOGENOM" id="CLU_031506_4_0_6"/>
<dbReference type="InterPro" id="IPR018228">
    <property type="entry name" value="DNase_TatD-rel_CS"/>
</dbReference>
<feature type="binding site" evidence="4">
    <location>
        <position position="180"/>
    </location>
    <ligand>
        <name>a divalent metal cation</name>
        <dbReference type="ChEBI" id="CHEBI:60240"/>
        <label>2</label>
    </ligand>
</feature>
<dbReference type="Proteomes" id="UP000006821">
    <property type="component" value="Chromosome"/>
</dbReference>
<feature type="binding site" evidence="4">
    <location>
        <position position="119"/>
    </location>
    <ligand>
        <name>a divalent metal cation</name>
        <dbReference type="ChEBI" id="CHEBI:60240"/>
        <label>1</label>
    </ligand>
</feature>
<feature type="binding site" evidence="4">
    <location>
        <position position="33"/>
    </location>
    <ligand>
        <name>a divalent metal cation</name>
        <dbReference type="ChEBI" id="CHEBI:60240"/>
        <label>1</label>
    </ligand>
</feature>
<dbReference type="InterPro" id="IPR032466">
    <property type="entry name" value="Metal_Hydrolase"/>
</dbReference>
<evidence type="ECO:0000256" key="4">
    <source>
        <dbReference type="PIRSR" id="PIRSR005902-1"/>
    </source>
</evidence>
<dbReference type="NCBIfam" id="TIGR00010">
    <property type="entry name" value="YchF/TatD family DNA exonuclease"/>
    <property type="match status" value="1"/>
</dbReference>
<keyword evidence="2 4" id="KW-0479">Metal-binding</keyword>
<evidence type="ECO:0000313" key="6">
    <source>
        <dbReference type="Proteomes" id="UP000006821"/>
    </source>
</evidence>
<dbReference type="RefSeq" id="WP_010961238.1">
    <property type="nucleotide sequence ID" value="NC_002977.6"/>
</dbReference>
<evidence type="ECO:0000256" key="2">
    <source>
        <dbReference type="ARBA" id="ARBA00022723"/>
    </source>
</evidence>
<evidence type="ECO:0000256" key="3">
    <source>
        <dbReference type="ARBA" id="ARBA00022801"/>
    </source>
</evidence>
<dbReference type="InterPro" id="IPR001130">
    <property type="entry name" value="TatD-like"/>
</dbReference>
<dbReference type="GO" id="GO:0005829">
    <property type="term" value="C:cytosol"/>
    <property type="evidence" value="ECO:0007669"/>
    <property type="project" value="TreeGrafter"/>
</dbReference>
<dbReference type="PIRSF" id="PIRSF005902">
    <property type="entry name" value="DNase_TatD"/>
    <property type="match status" value="1"/>
</dbReference>
<dbReference type="Gene3D" id="3.20.20.140">
    <property type="entry name" value="Metal-dependent hydrolases"/>
    <property type="match status" value="1"/>
</dbReference>
<dbReference type="eggNOG" id="COG0084">
    <property type="taxonomic scope" value="Bacteria"/>
</dbReference>
<dbReference type="InterPro" id="IPR015991">
    <property type="entry name" value="TatD/YcfH-like"/>
</dbReference>
<dbReference type="EMBL" id="AE017282">
    <property type="protein sequence ID" value="AAU91803.1"/>
    <property type="molecule type" value="Genomic_DNA"/>
</dbReference>
<feature type="binding site" evidence="4">
    <location>
        <position position="230"/>
    </location>
    <ligand>
        <name>a divalent metal cation</name>
        <dbReference type="ChEBI" id="CHEBI:60240"/>
        <label>1</label>
    </ligand>
</feature>
<dbReference type="PANTHER" id="PTHR46124">
    <property type="entry name" value="D-AMINOACYL-TRNA DEACYLASE"/>
    <property type="match status" value="1"/>
</dbReference>
<proteinExistence type="inferred from homology"/>
<dbReference type="GO" id="GO:0016788">
    <property type="term" value="F:hydrolase activity, acting on ester bonds"/>
    <property type="evidence" value="ECO:0007669"/>
    <property type="project" value="InterPro"/>
</dbReference>
<dbReference type="AlphaFoldDB" id="Q606M3"/>
<accession>Q606M3</accession>
<dbReference type="GO" id="GO:0046872">
    <property type="term" value="F:metal ion binding"/>
    <property type="evidence" value="ECO:0007669"/>
    <property type="project" value="UniProtKB-KW"/>
</dbReference>
<comment type="similarity">
    <text evidence="1">Belongs to the metallo-dependent hydrolases superfamily. TatD-type hydrolase family.</text>
</comment>
<name>Q606M3_METCA</name>
<feature type="binding site" evidence="4">
    <location>
        <position position="31"/>
    </location>
    <ligand>
        <name>a divalent metal cation</name>
        <dbReference type="ChEBI" id="CHEBI:60240"/>
        <label>1</label>
    </ligand>
</feature>
<dbReference type="GO" id="GO:0004536">
    <property type="term" value="F:DNA nuclease activity"/>
    <property type="evidence" value="ECO:0007669"/>
    <property type="project" value="InterPro"/>
</dbReference>
<feature type="binding site" evidence="4">
    <location>
        <position position="155"/>
    </location>
    <ligand>
        <name>a divalent metal cation</name>
        <dbReference type="ChEBI" id="CHEBI:60240"/>
        <label>2</label>
    </ligand>
</feature>
<dbReference type="GeneID" id="88224221"/>